<dbReference type="SUPFAM" id="SSF144091">
    <property type="entry name" value="Rhomboid-like"/>
    <property type="match status" value="1"/>
</dbReference>
<evidence type="ECO:0000256" key="3">
    <source>
        <dbReference type="ARBA" id="ARBA00022989"/>
    </source>
</evidence>
<dbReference type="RefSeq" id="WP_092209831.1">
    <property type="nucleotide sequence ID" value="NZ_FOVN01000008.1"/>
</dbReference>
<comment type="subcellular location">
    <subcellularLocation>
        <location evidence="1">Membrane</location>
        <topology evidence="1">Multi-pass membrane protein</topology>
    </subcellularLocation>
</comment>
<proteinExistence type="predicted"/>
<organism evidence="7 8">
    <name type="scientific">Bizionia echini</name>
    <dbReference type="NCBI Taxonomy" id="649333"/>
    <lineage>
        <taxon>Bacteria</taxon>
        <taxon>Pseudomonadati</taxon>
        <taxon>Bacteroidota</taxon>
        <taxon>Flavobacteriia</taxon>
        <taxon>Flavobacteriales</taxon>
        <taxon>Flavobacteriaceae</taxon>
        <taxon>Bizionia</taxon>
    </lineage>
</organism>
<dbReference type="Pfam" id="PF01694">
    <property type="entry name" value="Rhomboid"/>
    <property type="match status" value="1"/>
</dbReference>
<dbReference type="OrthoDB" id="465874at2"/>
<dbReference type="PANTHER" id="PTHR43731">
    <property type="entry name" value="RHOMBOID PROTEASE"/>
    <property type="match status" value="1"/>
</dbReference>
<sequence>MKSQEEFKFSNQVILVPVAFILLIWLVFWFEIRFGFDFTNYGIFPQKLFGLRGVIFSAFIHSGITHLYHNTIPLFVLTAALFYFYREMAWKILIFGILLSGLLTWSIGRPAYHIGASGLIYVLVSFLFFKGIIAKHFRLIALSLLVIFLYGSMIWYVLPIKDGVSWEGHLSGLLVGLVFAFLFKKHIPKPNKYQWEDPHYNEDEDPFLKHFDEAGNFIETVPENEAIDTKVEEGKPPISINYIFKESKDSST</sequence>
<dbReference type="Gene3D" id="1.20.1540.10">
    <property type="entry name" value="Rhomboid-like"/>
    <property type="match status" value="1"/>
</dbReference>
<dbReference type="GO" id="GO:0006508">
    <property type="term" value="P:proteolysis"/>
    <property type="evidence" value="ECO:0007669"/>
    <property type="project" value="UniProtKB-KW"/>
</dbReference>
<dbReference type="Proteomes" id="UP000198705">
    <property type="component" value="Unassembled WGS sequence"/>
</dbReference>
<dbReference type="AlphaFoldDB" id="A0A1I5DI24"/>
<dbReference type="InterPro" id="IPR050925">
    <property type="entry name" value="Rhomboid_protease_S54"/>
</dbReference>
<feature type="transmembrane region" description="Helical" evidence="5">
    <location>
        <begin position="12"/>
        <end position="30"/>
    </location>
</feature>
<dbReference type="InterPro" id="IPR022764">
    <property type="entry name" value="Peptidase_S54_rhomboid_dom"/>
</dbReference>
<keyword evidence="7" id="KW-0645">Protease</keyword>
<evidence type="ECO:0000256" key="5">
    <source>
        <dbReference type="SAM" id="Phobius"/>
    </source>
</evidence>
<dbReference type="InterPro" id="IPR035952">
    <property type="entry name" value="Rhomboid-like_sf"/>
</dbReference>
<feature type="transmembrane region" description="Helical" evidence="5">
    <location>
        <begin position="67"/>
        <end position="85"/>
    </location>
</feature>
<dbReference type="PANTHER" id="PTHR43731:SF9">
    <property type="entry name" value="SLR1461 PROTEIN"/>
    <property type="match status" value="1"/>
</dbReference>
<keyword evidence="3 5" id="KW-1133">Transmembrane helix</keyword>
<keyword evidence="2 5" id="KW-0812">Transmembrane</keyword>
<keyword evidence="4 5" id="KW-0472">Membrane</keyword>
<feature type="transmembrane region" description="Helical" evidence="5">
    <location>
        <begin position="92"/>
        <end position="108"/>
    </location>
</feature>
<dbReference type="GO" id="GO:0016020">
    <property type="term" value="C:membrane"/>
    <property type="evidence" value="ECO:0007669"/>
    <property type="project" value="UniProtKB-SubCell"/>
</dbReference>
<keyword evidence="7" id="KW-0378">Hydrolase</keyword>
<feature type="transmembrane region" description="Helical" evidence="5">
    <location>
        <begin position="139"/>
        <end position="158"/>
    </location>
</feature>
<name>A0A1I5DI24_9FLAO</name>
<keyword evidence="8" id="KW-1185">Reference proteome</keyword>
<evidence type="ECO:0000256" key="2">
    <source>
        <dbReference type="ARBA" id="ARBA00022692"/>
    </source>
</evidence>
<evidence type="ECO:0000313" key="7">
    <source>
        <dbReference type="EMBL" id="SFN98451.1"/>
    </source>
</evidence>
<reference evidence="8" key="1">
    <citation type="submission" date="2016-10" db="EMBL/GenBank/DDBJ databases">
        <authorList>
            <person name="Varghese N."/>
            <person name="Submissions S."/>
        </authorList>
    </citation>
    <scope>NUCLEOTIDE SEQUENCE [LARGE SCALE GENOMIC DNA]</scope>
    <source>
        <strain evidence="8">DSM 23925</strain>
    </source>
</reference>
<evidence type="ECO:0000256" key="1">
    <source>
        <dbReference type="ARBA" id="ARBA00004141"/>
    </source>
</evidence>
<evidence type="ECO:0000313" key="8">
    <source>
        <dbReference type="Proteomes" id="UP000198705"/>
    </source>
</evidence>
<evidence type="ECO:0000259" key="6">
    <source>
        <dbReference type="Pfam" id="PF01694"/>
    </source>
</evidence>
<feature type="domain" description="Peptidase S54 rhomboid" evidence="6">
    <location>
        <begin position="53"/>
        <end position="184"/>
    </location>
</feature>
<accession>A0A1I5DI24</accession>
<feature type="transmembrane region" description="Helical" evidence="5">
    <location>
        <begin position="164"/>
        <end position="183"/>
    </location>
</feature>
<protein>
    <submittedName>
        <fullName evidence="7">Membrane associated serine protease, rhomboid family</fullName>
    </submittedName>
</protein>
<dbReference type="EMBL" id="FOVN01000008">
    <property type="protein sequence ID" value="SFN98451.1"/>
    <property type="molecule type" value="Genomic_DNA"/>
</dbReference>
<gene>
    <name evidence="7" type="ORF">SAMN04487989_10823</name>
</gene>
<dbReference type="GO" id="GO:0004252">
    <property type="term" value="F:serine-type endopeptidase activity"/>
    <property type="evidence" value="ECO:0007669"/>
    <property type="project" value="InterPro"/>
</dbReference>
<evidence type="ECO:0000256" key="4">
    <source>
        <dbReference type="ARBA" id="ARBA00023136"/>
    </source>
</evidence>
<dbReference type="STRING" id="649333.SAMN04487989_10823"/>
<feature type="transmembrane region" description="Helical" evidence="5">
    <location>
        <begin position="114"/>
        <end position="132"/>
    </location>
</feature>